<organism evidence="1 2">
    <name type="scientific">Janibacter limosus</name>
    <dbReference type="NCBI Taxonomy" id="53458"/>
    <lineage>
        <taxon>Bacteria</taxon>
        <taxon>Bacillati</taxon>
        <taxon>Actinomycetota</taxon>
        <taxon>Actinomycetes</taxon>
        <taxon>Micrococcales</taxon>
        <taxon>Intrasporangiaceae</taxon>
        <taxon>Janibacter</taxon>
    </lineage>
</organism>
<proteinExistence type="predicted"/>
<dbReference type="EMBL" id="CP087977">
    <property type="protein sequence ID" value="UUZ44469.1"/>
    <property type="molecule type" value="Genomic_DNA"/>
</dbReference>
<protein>
    <submittedName>
        <fullName evidence="1">Uncharacterized protein</fullName>
    </submittedName>
</protein>
<reference evidence="1" key="1">
    <citation type="submission" date="2021-11" db="EMBL/GenBank/DDBJ databases">
        <title>Study of the species diversity of bacterial strains isolated from a unique natural object - Shulgan-Tash cave (Bashkiria).</title>
        <authorList>
            <person name="Sazanova A.L."/>
            <person name="Chirak E.R."/>
            <person name="Safronova V.I."/>
        </authorList>
    </citation>
    <scope>NUCLEOTIDE SEQUENCE</scope>
    <source>
        <strain evidence="1">P1</strain>
    </source>
</reference>
<evidence type="ECO:0000313" key="2">
    <source>
        <dbReference type="Proteomes" id="UP001059663"/>
    </source>
</evidence>
<dbReference type="Proteomes" id="UP001059663">
    <property type="component" value="Chromosome"/>
</dbReference>
<evidence type="ECO:0000313" key="1">
    <source>
        <dbReference type="EMBL" id="UUZ44469.1"/>
    </source>
</evidence>
<accession>A0AC61U369</accession>
<sequence>MAQSETPESPRGLGERGILARRKSRQAGRFYSLTAASTILPGLGLIPSRRRTGVAILSGFVLTVLVVLGYAPGEGGDLLGHQRRREPASADDPHPRPDHRGGHLDLGHHRHRAGQPARVGGRPPQGRDGRLRCAGRAAGLRAGSPVGPVRRHPALADRQRLRPAPPRRGHRPG</sequence>
<name>A0AC61U369_9MICO</name>
<gene>
    <name evidence="1" type="ORF">LP422_19055</name>
</gene>